<keyword evidence="2" id="KW-1185">Reference proteome</keyword>
<sequence>MPTEDETTANGLNLPAIGIPTDWASQYRENFKKLQQMLFGGSSDLEVQSVTAEVLESENVEADDLVVFRVGGDVVAGGTIRQFDGGGLEVDSDGRLRVTEPPDGDWDGMSNPATADLDMDGYNVEDAGTVAGGTVRGEDEWEPPVYETLEDAEASADQMRQGGFVWVEEEQRYYYEDGN</sequence>
<reference evidence="1 2" key="1">
    <citation type="submission" date="2020-01" db="EMBL/GenBank/DDBJ databases">
        <title>Natronorubrum sp. JWXQ-INN 674 isolated from Inner Mongolia Autonomous Region of China.</title>
        <authorList>
            <person name="Xue Q."/>
        </authorList>
    </citation>
    <scope>NUCLEOTIDE SEQUENCE [LARGE SCALE GENOMIC DNA]</scope>
    <source>
        <strain evidence="1 2">JWXQ-INN-674</strain>
    </source>
</reference>
<name>A0A6B0VLK2_9EURY</name>
<comment type="caution">
    <text evidence="1">The sequence shown here is derived from an EMBL/GenBank/DDBJ whole genome shotgun (WGS) entry which is preliminary data.</text>
</comment>
<organism evidence="1 2">
    <name type="scientific">Natronorubrum halalkaliphilum</name>
    <dbReference type="NCBI Taxonomy" id="2691917"/>
    <lineage>
        <taxon>Archaea</taxon>
        <taxon>Methanobacteriati</taxon>
        <taxon>Methanobacteriota</taxon>
        <taxon>Stenosarchaea group</taxon>
        <taxon>Halobacteria</taxon>
        <taxon>Halobacteriales</taxon>
        <taxon>Natrialbaceae</taxon>
        <taxon>Natronorubrum</taxon>
    </lineage>
</organism>
<accession>A0A6B0VLK2</accession>
<evidence type="ECO:0000313" key="2">
    <source>
        <dbReference type="Proteomes" id="UP000434101"/>
    </source>
</evidence>
<dbReference type="EMBL" id="WUYX01000027">
    <property type="protein sequence ID" value="MXV62083.1"/>
    <property type="molecule type" value="Genomic_DNA"/>
</dbReference>
<protein>
    <submittedName>
        <fullName evidence="1">Uncharacterized protein</fullName>
    </submittedName>
</protein>
<dbReference type="AlphaFoldDB" id="A0A6B0VLK2"/>
<dbReference type="RefSeq" id="WP_160064517.1">
    <property type="nucleotide sequence ID" value="NZ_WUYX01000027.1"/>
</dbReference>
<dbReference type="Proteomes" id="UP000434101">
    <property type="component" value="Unassembled WGS sequence"/>
</dbReference>
<proteinExistence type="predicted"/>
<evidence type="ECO:0000313" key="1">
    <source>
        <dbReference type="EMBL" id="MXV62083.1"/>
    </source>
</evidence>
<gene>
    <name evidence="1" type="ORF">GS429_08415</name>
</gene>